<keyword evidence="1" id="KW-0472">Membrane</keyword>
<dbReference type="EMBL" id="FOAK01000002">
    <property type="protein sequence ID" value="SEK48483.1"/>
    <property type="molecule type" value="Genomic_DNA"/>
</dbReference>
<feature type="transmembrane region" description="Helical" evidence="1">
    <location>
        <begin position="287"/>
        <end position="309"/>
    </location>
</feature>
<dbReference type="Proteomes" id="UP000199506">
    <property type="component" value="Unassembled WGS sequence"/>
</dbReference>
<dbReference type="AlphaFoldDB" id="A0A1H7HDS7"/>
<dbReference type="Pfam" id="PF02517">
    <property type="entry name" value="Rce1-like"/>
    <property type="match status" value="1"/>
</dbReference>
<feature type="transmembrane region" description="Helical" evidence="1">
    <location>
        <begin position="47"/>
        <end position="67"/>
    </location>
</feature>
<feature type="transmembrane region" description="Helical" evidence="1">
    <location>
        <begin position="12"/>
        <end position="35"/>
    </location>
</feature>
<dbReference type="OrthoDB" id="78317at2157"/>
<accession>A0A1H7HDS7</accession>
<dbReference type="STRING" id="190974.SAMN05216439_1029"/>
<evidence type="ECO:0000313" key="4">
    <source>
        <dbReference type="Proteomes" id="UP000199506"/>
    </source>
</evidence>
<dbReference type="RefSeq" id="WP_091698890.1">
    <property type="nucleotide sequence ID" value="NZ_FOAK01000002.1"/>
</dbReference>
<keyword evidence="3" id="KW-0645">Protease</keyword>
<keyword evidence="3" id="KW-0378">Hydrolase</keyword>
<dbReference type="InterPro" id="IPR003675">
    <property type="entry name" value="Rce1/LyrA-like_dom"/>
</dbReference>
<protein>
    <submittedName>
        <fullName evidence="3">CAAX protease self-immunity</fullName>
    </submittedName>
</protein>
<feature type="transmembrane region" description="Helical" evidence="1">
    <location>
        <begin position="88"/>
        <end position="111"/>
    </location>
</feature>
<feature type="transmembrane region" description="Helical" evidence="1">
    <location>
        <begin position="131"/>
        <end position="149"/>
    </location>
</feature>
<feature type="transmembrane region" description="Helical" evidence="1">
    <location>
        <begin position="206"/>
        <end position="225"/>
    </location>
</feature>
<evidence type="ECO:0000256" key="1">
    <source>
        <dbReference type="SAM" id="Phobius"/>
    </source>
</evidence>
<reference evidence="3 4" key="1">
    <citation type="submission" date="2016-10" db="EMBL/GenBank/DDBJ databases">
        <authorList>
            <person name="de Groot N.N."/>
        </authorList>
    </citation>
    <scope>NUCLEOTIDE SEQUENCE [LARGE SCALE GENOMIC DNA]</scope>
    <source>
        <strain evidence="3 4">DSM 11978</strain>
    </source>
</reference>
<feature type="transmembrane region" description="Helical" evidence="1">
    <location>
        <begin position="161"/>
        <end position="177"/>
    </location>
</feature>
<dbReference type="GO" id="GO:0006508">
    <property type="term" value="P:proteolysis"/>
    <property type="evidence" value="ECO:0007669"/>
    <property type="project" value="UniProtKB-KW"/>
</dbReference>
<dbReference type="PANTHER" id="PTHR36435">
    <property type="entry name" value="SLR1288 PROTEIN"/>
    <property type="match status" value="1"/>
</dbReference>
<feature type="transmembrane region" description="Helical" evidence="1">
    <location>
        <begin position="245"/>
        <end position="266"/>
    </location>
</feature>
<sequence length="310" mass="34991">MNSNKKFFSRIGFNYLIYAVFSLVITMILANIIAYTSPEILNNINTSTTITAICNYILPLPVFIYLMGKLDSKKLEIHKINARTFLKYLCITFTLMWIGNIIGVIITTSLSGAIQSDISNPIQDLINSTGIWLNIVLISIIGPVFEEFFFRKLLIDRTIKYGARTSIVLSAVMFGLFHGNLNQFFYSALIGGFFAYVYIKTGKITYTILLHMIINLLGSVVSLFLNSSVTNLITGTINPFDLIFVLLYLAILIITLIIGLTNLLNYKQAKFNGQKTEISLQKPLKTIFLNLGMFCFIIFFTIKMVLQVIN</sequence>
<organism evidence="3 4">
    <name type="scientific">Methanobrevibacter gottschalkii</name>
    <dbReference type="NCBI Taxonomy" id="190974"/>
    <lineage>
        <taxon>Archaea</taxon>
        <taxon>Methanobacteriati</taxon>
        <taxon>Methanobacteriota</taxon>
        <taxon>Methanomada group</taxon>
        <taxon>Methanobacteria</taxon>
        <taxon>Methanobacteriales</taxon>
        <taxon>Methanobacteriaceae</taxon>
        <taxon>Methanobrevibacter</taxon>
    </lineage>
</organism>
<dbReference type="GO" id="GO:0080120">
    <property type="term" value="P:CAAX-box protein maturation"/>
    <property type="evidence" value="ECO:0007669"/>
    <property type="project" value="UniProtKB-ARBA"/>
</dbReference>
<feature type="transmembrane region" description="Helical" evidence="1">
    <location>
        <begin position="183"/>
        <end position="199"/>
    </location>
</feature>
<dbReference type="InterPro" id="IPR052710">
    <property type="entry name" value="CAAX_protease"/>
</dbReference>
<dbReference type="PANTHER" id="PTHR36435:SF1">
    <property type="entry name" value="CAAX AMINO TERMINAL PROTEASE FAMILY PROTEIN"/>
    <property type="match status" value="1"/>
</dbReference>
<evidence type="ECO:0000313" key="3">
    <source>
        <dbReference type="EMBL" id="SEK48483.1"/>
    </source>
</evidence>
<name>A0A1H7HDS7_9EURY</name>
<feature type="domain" description="CAAX prenyl protease 2/Lysostaphin resistance protein A-like" evidence="2">
    <location>
        <begin position="131"/>
        <end position="217"/>
    </location>
</feature>
<gene>
    <name evidence="3" type="ORF">SAMN05216439_1029</name>
</gene>
<keyword evidence="1" id="KW-0812">Transmembrane</keyword>
<dbReference type="GO" id="GO:0004175">
    <property type="term" value="F:endopeptidase activity"/>
    <property type="evidence" value="ECO:0007669"/>
    <property type="project" value="UniProtKB-ARBA"/>
</dbReference>
<keyword evidence="1" id="KW-1133">Transmembrane helix</keyword>
<evidence type="ECO:0000259" key="2">
    <source>
        <dbReference type="Pfam" id="PF02517"/>
    </source>
</evidence>
<proteinExistence type="predicted"/>